<dbReference type="EMBL" id="CP001655">
    <property type="protein sequence ID" value="ACT06032.1"/>
    <property type="molecule type" value="Genomic_DNA"/>
</dbReference>
<dbReference type="AlphaFoldDB" id="C6CPH7"/>
<proteinExistence type="predicted"/>
<dbReference type="KEGG" id="dze:Dd1591_1165"/>
<sequence length="57" mass="6524">MDRENVMLLTRNPLLGLEPSVRGCPLLSALFLPLFFHSKNGWNKVGVDSRQKTKNRQ</sequence>
<accession>C6CPH7</accession>
<dbReference type="HOGENOM" id="CLU_2989349_0_0_6"/>
<gene>
    <name evidence="1" type="ordered locus">Dd1591_1165</name>
</gene>
<name>C6CPH7_DICC1</name>
<dbReference type="Proteomes" id="UP000002735">
    <property type="component" value="Chromosome"/>
</dbReference>
<reference evidence="1 2" key="1">
    <citation type="submission" date="2009-06" db="EMBL/GenBank/DDBJ databases">
        <title>Complete sequence of Dickeya zeae Ech1591.</title>
        <authorList>
            <consortium name="US DOE Joint Genome Institute"/>
            <person name="Lucas S."/>
            <person name="Copeland A."/>
            <person name="Lapidus A."/>
            <person name="Glavina del Rio T."/>
            <person name="Tice H."/>
            <person name="Bruce D."/>
            <person name="Goodwin L."/>
            <person name="Pitluck S."/>
            <person name="Chertkov O."/>
            <person name="Brettin T."/>
            <person name="Detter J.C."/>
            <person name="Han C."/>
            <person name="Larimer F."/>
            <person name="Land M."/>
            <person name="Hauser L."/>
            <person name="Kyrpides N."/>
            <person name="Ovchinnikova G."/>
            <person name="Balakrishnan V."/>
            <person name="Glasner J."/>
            <person name="Perna N.T."/>
        </authorList>
    </citation>
    <scope>NUCLEOTIDE SEQUENCE [LARGE SCALE GENOMIC DNA]</scope>
    <source>
        <strain evidence="1 2">Ech1591</strain>
    </source>
</reference>
<evidence type="ECO:0000313" key="1">
    <source>
        <dbReference type="EMBL" id="ACT06032.1"/>
    </source>
</evidence>
<protein>
    <submittedName>
        <fullName evidence="1">Uncharacterized protein</fullName>
    </submittedName>
</protein>
<evidence type="ECO:0000313" key="2">
    <source>
        <dbReference type="Proteomes" id="UP000002735"/>
    </source>
</evidence>
<organism evidence="1 2">
    <name type="scientific">Dickeya chrysanthemi (strain Ech1591)</name>
    <name type="common">Dickeya zeae (strain Ech1591)</name>
    <dbReference type="NCBI Taxonomy" id="561229"/>
    <lineage>
        <taxon>Bacteria</taxon>
        <taxon>Pseudomonadati</taxon>
        <taxon>Pseudomonadota</taxon>
        <taxon>Gammaproteobacteria</taxon>
        <taxon>Enterobacterales</taxon>
        <taxon>Pectobacteriaceae</taxon>
        <taxon>Dickeya</taxon>
    </lineage>
</organism>